<organism evidence="1 2">
    <name type="scientific">Caerostris extrusa</name>
    <name type="common">Bark spider</name>
    <name type="synonym">Caerostris bankana</name>
    <dbReference type="NCBI Taxonomy" id="172846"/>
    <lineage>
        <taxon>Eukaryota</taxon>
        <taxon>Metazoa</taxon>
        <taxon>Ecdysozoa</taxon>
        <taxon>Arthropoda</taxon>
        <taxon>Chelicerata</taxon>
        <taxon>Arachnida</taxon>
        <taxon>Araneae</taxon>
        <taxon>Araneomorphae</taxon>
        <taxon>Entelegynae</taxon>
        <taxon>Araneoidea</taxon>
        <taxon>Araneidae</taxon>
        <taxon>Caerostris</taxon>
    </lineage>
</organism>
<reference evidence="1 2" key="1">
    <citation type="submission" date="2021-06" db="EMBL/GenBank/DDBJ databases">
        <title>Caerostris extrusa draft genome.</title>
        <authorList>
            <person name="Kono N."/>
            <person name="Arakawa K."/>
        </authorList>
    </citation>
    <scope>NUCLEOTIDE SEQUENCE [LARGE SCALE GENOMIC DNA]</scope>
</reference>
<name>A0AAV4VTY7_CAEEX</name>
<proteinExistence type="predicted"/>
<keyword evidence="2" id="KW-1185">Reference proteome</keyword>
<sequence>MEPFILIYSCEICCLFPLTSHPSTAISLPFIGVVFGNISFHTVPCLKIACLNFPNKMLDFSDPGHLFCRSLYTYIISGPLPNLPELFPFDRLDAWLNNKSFELVQGWLVGFGPCGGDGSASFVRVMERLKRVSDVV</sequence>
<comment type="caution">
    <text evidence="1">The sequence shown here is derived from an EMBL/GenBank/DDBJ whole genome shotgun (WGS) entry which is preliminary data.</text>
</comment>
<dbReference type="Proteomes" id="UP001054945">
    <property type="component" value="Unassembled WGS sequence"/>
</dbReference>
<evidence type="ECO:0000313" key="1">
    <source>
        <dbReference type="EMBL" id="GIY73468.1"/>
    </source>
</evidence>
<dbReference type="EMBL" id="BPLR01015082">
    <property type="protein sequence ID" value="GIY73468.1"/>
    <property type="molecule type" value="Genomic_DNA"/>
</dbReference>
<evidence type="ECO:0000313" key="2">
    <source>
        <dbReference type="Proteomes" id="UP001054945"/>
    </source>
</evidence>
<accession>A0AAV4VTY7</accession>
<dbReference type="AlphaFoldDB" id="A0AAV4VTY7"/>
<protein>
    <submittedName>
        <fullName evidence="1">Uncharacterized protein</fullName>
    </submittedName>
</protein>
<gene>
    <name evidence="1" type="ORF">CEXT_119511</name>
</gene>